<evidence type="ECO:0000313" key="7">
    <source>
        <dbReference type="EMBL" id="KAG0484786.1"/>
    </source>
</evidence>
<dbReference type="InterPro" id="IPR001128">
    <property type="entry name" value="Cyt_P450"/>
</dbReference>
<feature type="binding site" description="axial binding residue" evidence="4">
    <location>
        <position position="441"/>
    </location>
    <ligand>
        <name>heme</name>
        <dbReference type="ChEBI" id="CHEBI:30413"/>
    </ligand>
    <ligandPart>
        <name>Fe</name>
        <dbReference type="ChEBI" id="CHEBI:18248"/>
    </ligandPart>
</feature>
<keyword evidence="5" id="KW-0560">Oxidoreductase</keyword>
<dbReference type="PRINTS" id="PR00385">
    <property type="entry name" value="P450"/>
</dbReference>
<comment type="cofactor">
    <cofactor evidence="4">
        <name>heme</name>
        <dbReference type="ChEBI" id="CHEBI:30413"/>
    </cofactor>
</comment>
<gene>
    <name evidence="8" type="ORF">HPP92_008667</name>
    <name evidence="7" type="ORF">HPP92_008865</name>
</gene>
<dbReference type="InterPro" id="IPR017972">
    <property type="entry name" value="Cyt_P450_CS"/>
</dbReference>
<keyword evidence="9" id="KW-1185">Reference proteome</keyword>
<dbReference type="Proteomes" id="UP000636800">
    <property type="component" value="Unassembled WGS sequence"/>
</dbReference>
<comment type="similarity">
    <text evidence="1 5">Belongs to the cytochrome P450 family.</text>
</comment>
<reference evidence="9 10" key="1">
    <citation type="journal article" date="2020" name="Nat. Food">
        <title>A phased Vanilla planifolia genome enables genetic improvement of flavour and production.</title>
        <authorList>
            <person name="Hasing T."/>
            <person name="Tang H."/>
            <person name="Brym M."/>
            <person name="Khazi F."/>
            <person name="Huang T."/>
            <person name="Chambers A.H."/>
        </authorList>
    </citation>
    <scope>NUCLEOTIDE SEQUENCE [LARGE SCALE GENOMIC DNA]</scope>
    <source>
        <tissue evidence="7">Leaf</tissue>
    </source>
</reference>
<keyword evidence="4 5" id="KW-0349">Heme</keyword>
<dbReference type="EMBL" id="JADCNM010000004">
    <property type="protein sequence ID" value="KAG0486572.1"/>
    <property type="molecule type" value="Genomic_DNA"/>
</dbReference>
<evidence type="ECO:0000313" key="9">
    <source>
        <dbReference type="Proteomes" id="UP000636800"/>
    </source>
</evidence>
<dbReference type="FunFam" id="1.10.630.10:FF:000011">
    <property type="entry name" value="Cytochrome P450 83B1"/>
    <property type="match status" value="1"/>
</dbReference>
<evidence type="ECO:0000313" key="8">
    <source>
        <dbReference type="EMBL" id="KAG0486572.1"/>
    </source>
</evidence>
<dbReference type="PANTHER" id="PTHR47955:SF15">
    <property type="entry name" value="CYTOCHROME P450 71A2-LIKE"/>
    <property type="match status" value="1"/>
</dbReference>
<accession>A0A835R8W6</accession>
<evidence type="ECO:0000256" key="6">
    <source>
        <dbReference type="SAM" id="SignalP"/>
    </source>
</evidence>
<dbReference type="EMBL" id="JADCNL010000004">
    <property type="protein sequence ID" value="KAG0484786.1"/>
    <property type="molecule type" value="Genomic_DNA"/>
</dbReference>
<dbReference type="AlphaFoldDB" id="A0A835R8W6"/>
<dbReference type="GO" id="GO:0016705">
    <property type="term" value="F:oxidoreductase activity, acting on paired donors, with incorporation or reduction of molecular oxygen"/>
    <property type="evidence" value="ECO:0007669"/>
    <property type="project" value="InterPro"/>
</dbReference>
<dbReference type="Pfam" id="PF00067">
    <property type="entry name" value="p450"/>
    <property type="match status" value="1"/>
</dbReference>
<protein>
    <recommendedName>
        <fullName evidence="11">Cytochrome P450 71A1</fullName>
    </recommendedName>
</protein>
<dbReference type="GO" id="GO:0020037">
    <property type="term" value="F:heme binding"/>
    <property type="evidence" value="ECO:0007669"/>
    <property type="project" value="InterPro"/>
</dbReference>
<keyword evidence="6" id="KW-0732">Signal</keyword>
<dbReference type="GO" id="GO:0005506">
    <property type="term" value="F:iron ion binding"/>
    <property type="evidence" value="ECO:0007669"/>
    <property type="project" value="InterPro"/>
</dbReference>
<dbReference type="OrthoDB" id="781802at2759"/>
<evidence type="ECO:0000256" key="5">
    <source>
        <dbReference type="RuleBase" id="RU000461"/>
    </source>
</evidence>
<dbReference type="InterPro" id="IPR036396">
    <property type="entry name" value="Cyt_P450_sf"/>
</dbReference>
<dbReference type="GO" id="GO:0004497">
    <property type="term" value="F:monooxygenase activity"/>
    <property type="evidence" value="ECO:0007669"/>
    <property type="project" value="UniProtKB-KW"/>
</dbReference>
<evidence type="ECO:0008006" key="11">
    <source>
        <dbReference type="Google" id="ProtNLM"/>
    </source>
</evidence>
<dbReference type="SUPFAM" id="SSF48264">
    <property type="entry name" value="Cytochrome P450"/>
    <property type="match status" value="1"/>
</dbReference>
<sequence length="507" mass="57074">MVSFLFLVAVIALGSWCLINRRNATNLPWSRTPLPVIGHLHLLGSLPHRSLASLAKKHGPLLLLRLGAVPTAVVSSAEVVEKVMKTHDLTFASRPALSIADRLVYGSRDVSFHGYGEYWRQTRRISIVHYLSAKRVQDFRQVREEEVALFLAEVRTAATAFSPLNLSKRLATLTNDITCRVALGRKYSGEKQFREMLKEFTTLLGTFSMADYVPCLGWVDELRGLNSRVRKNFKEFDGFIERVLQEHAKDRATDSGSCSEVKDCLDFVDALLSLRNRGDAVIDLTVRGWETIKALIMDVFAAGTDSVFTAIEWTMAELIKNPSSMRKAQEEVRRIVGSHSTASEEDIDKMEYLKAIIKESLRLHPPLPLLVPREAMRHTELQGCVIPKGTRVFVNAWAIARCPKDWDRAEEFWPERFLNCSVDFKGHDFKFVPFGAGRRGCPGVSFTTAILEYVLANLLHSFDWEVPEEEKAGVLDMSETDGITARKKYDLVLRAKPNLGILHAQSG</sequence>
<dbReference type="PROSITE" id="PS00086">
    <property type="entry name" value="CYTOCHROME_P450"/>
    <property type="match status" value="1"/>
</dbReference>
<dbReference type="PRINTS" id="PR00463">
    <property type="entry name" value="EP450I"/>
</dbReference>
<name>A0A835R8W6_VANPL</name>
<comment type="caution">
    <text evidence="7">The sequence shown here is derived from an EMBL/GenBank/DDBJ whole genome shotgun (WGS) entry which is preliminary data.</text>
</comment>
<feature type="signal peptide" evidence="6">
    <location>
        <begin position="1"/>
        <end position="17"/>
    </location>
</feature>
<keyword evidence="5" id="KW-0503">Monooxygenase</keyword>
<evidence type="ECO:0000256" key="1">
    <source>
        <dbReference type="ARBA" id="ARBA00010617"/>
    </source>
</evidence>
<dbReference type="CDD" id="cd11072">
    <property type="entry name" value="CYP71-like"/>
    <property type="match status" value="1"/>
</dbReference>
<evidence type="ECO:0000256" key="3">
    <source>
        <dbReference type="ARBA" id="ARBA00023004"/>
    </source>
</evidence>
<evidence type="ECO:0000313" key="10">
    <source>
        <dbReference type="Proteomes" id="UP000639772"/>
    </source>
</evidence>
<proteinExistence type="inferred from homology"/>
<evidence type="ECO:0000256" key="2">
    <source>
        <dbReference type="ARBA" id="ARBA00022723"/>
    </source>
</evidence>
<keyword evidence="3 4" id="KW-0408">Iron</keyword>
<dbReference type="Gene3D" id="1.10.630.10">
    <property type="entry name" value="Cytochrome P450"/>
    <property type="match status" value="1"/>
</dbReference>
<feature type="chain" id="PRO_5033642982" description="Cytochrome P450 71A1" evidence="6">
    <location>
        <begin position="18"/>
        <end position="507"/>
    </location>
</feature>
<dbReference type="PANTHER" id="PTHR47955">
    <property type="entry name" value="CYTOCHROME P450 FAMILY 71 PROTEIN"/>
    <property type="match status" value="1"/>
</dbReference>
<keyword evidence="2 4" id="KW-0479">Metal-binding</keyword>
<dbReference type="InterPro" id="IPR002401">
    <property type="entry name" value="Cyt_P450_E_grp-I"/>
</dbReference>
<organism evidence="7 9">
    <name type="scientific">Vanilla planifolia</name>
    <name type="common">Vanilla</name>
    <dbReference type="NCBI Taxonomy" id="51239"/>
    <lineage>
        <taxon>Eukaryota</taxon>
        <taxon>Viridiplantae</taxon>
        <taxon>Streptophyta</taxon>
        <taxon>Embryophyta</taxon>
        <taxon>Tracheophyta</taxon>
        <taxon>Spermatophyta</taxon>
        <taxon>Magnoliopsida</taxon>
        <taxon>Liliopsida</taxon>
        <taxon>Asparagales</taxon>
        <taxon>Orchidaceae</taxon>
        <taxon>Vanilloideae</taxon>
        <taxon>Vanilleae</taxon>
        <taxon>Vanilla</taxon>
    </lineage>
</organism>
<evidence type="ECO:0000256" key="4">
    <source>
        <dbReference type="PIRSR" id="PIRSR602401-1"/>
    </source>
</evidence>
<dbReference type="Proteomes" id="UP000639772">
    <property type="component" value="Unassembled WGS sequence"/>
</dbReference>